<evidence type="ECO:0000313" key="2">
    <source>
        <dbReference type="EMBL" id="QXJ21254.1"/>
    </source>
</evidence>
<dbReference type="EMBL" id="CP059572">
    <property type="protein sequence ID" value="QXJ21254.1"/>
    <property type="molecule type" value="Genomic_DNA"/>
</dbReference>
<protein>
    <submittedName>
        <fullName evidence="2">Uncharacterized protein</fullName>
    </submittedName>
</protein>
<evidence type="ECO:0000256" key="1">
    <source>
        <dbReference type="SAM" id="Phobius"/>
    </source>
</evidence>
<keyword evidence="3" id="KW-1185">Reference proteome</keyword>
<evidence type="ECO:0000313" key="3">
    <source>
        <dbReference type="Proteomes" id="UP001049518"/>
    </source>
</evidence>
<reference evidence="2" key="1">
    <citation type="submission" date="2020-07" db="EMBL/GenBank/DDBJ databases">
        <authorList>
            <person name="Tarantini F.S."/>
            <person name="Hong K.W."/>
            <person name="Chan K.G."/>
        </authorList>
    </citation>
    <scope>NUCLEOTIDE SEQUENCE</scope>
    <source>
        <strain evidence="2">32-07</strain>
    </source>
</reference>
<organism evidence="2 3">
    <name type="scientific">Actinomadura graeca</name>
    <dbReference type="NCBI Taxonomy" id="2750812"/>
    <lineage>
        <taxon>Bacteria</taxon>
        <taxon>Bacillati</taxon>
        <taxon>Actinomycetota</taxon>
        <taxon>Actinomycetes</taxon>
        <taxon>Streptosporangiales</taxon>
        <taxon>Thermomonosporaceae</taxon>
        <taxon>Actinomadura</taxon>
    </lineage>
</organism>
<keyword evidence="1" id="KW-0472">Membrane</keyword>
<name>A0ABX8QR33_9ACTN</name>
<keyword evidence="1" id="KW-0812">Transmembrane</keyword>
<dbReference type="RefSeq" id="WP_231334398.1">
    <property type="nucleotide sequence ID" value="NZ_CP059572.1"/>
</dbReference>
<dbReference type="Proteomes" id="UP001049518">
    <property type="component" value="Chromosome"/>
</dbReference>
<sequence>MGSLDFAAASGIEWGAVSGWFSGAATTVAVIVALTFSLRSERMQRNTQYASVHAWVELTPGPGRTGTLWLTNHTEYPIYEWAITVSWTDEKGAEAQAETGSAEHGLLPPGRHSFTFDGAHLVLPSNDALVRVRLEFRDAQGRRLRRLPSGKLEKF</sequence>
<gene>
    <name evidence="2" type="ORF">AGRA3207_002091</name>
</gene>
<feature type="transmembrane region" description="Helical" evidence="1">
    <location>
        <begin position="20"/>
        <end position="38"/>
    </location>
</feature>
<keyword evidence="1" id="KW-1133">Transmembrane helix</keyword>
<proteinExistence type="predicted"/>
<accession>A0ABX8QR33</accession>